<evidence type="ECO:0000313" key="3">
    <source>
        <dbReference type="EMBL" id="KAF2019473.1"/>
    </source>
</evidence>
<keyword evidence="2" id="KW-0812">Transmembrane</keyword>
<dbReference type="GeneID" id="54291041"/>
<proteinExistence type="predicted"/>
<keyword evidence="4" id="KW-1185">Reference proteome</keyword>
<dbReference type="OrthoDB" id="3755781at2759"/>
<evidence type="ECO:0000256" key="1">
    <source>
        <dbReference type="SAM" id="MobiDB-lite"/>
    </source>
</evidence>
<reference evidence="3" key="1">
    <citation type="journal article" date="2020" name="Stud. Mycol.">
        <title>101 Dothideomycetes genomes: a test case for predicting lifestyles and emergence of pathogens.</title>
        <authorList>
            <person name="Haridas S."/>
            <person name="Albert R."/>
            <person name="Binder M."/>
            <person name="Bloem J."/>
            <person name="Labutti K."/>
            <person name="Salamov A."/>
            <person name="Andreopoulos B."/>
            <person name="Baker S."/>
            <person name="Barry K."/>
            <person name="Bills G."/>
            <person name="Bluhm B."/>
            <person name="Cannon C."/>
            <person name="Castanera R."/>
            <person name="Culley D."/>
            <person name="Daum C."/>
            <person name="Ezra D."/>
            <person name="Gonzalez J."/>
            <person name="Henrissat B."/>
            <person name="Kuo A."/>
            <person name="Liang C."/>
            <person name="Lipzen A."/>
            <person name="Lutzoni F."/>
            <person name="Magnuson J."/>
            <person name="Mondo S."/>
            <person name="Nolan M."/>
            <person name="Ohm R."/>
            <person name="Pangilinan J."/>
            <person name="Park H.-J."/>
            <person name="Ramirez L."/>
            <person name="Alfaro M."/>
            <person name="Sun H."/>
            <person name="Tritt A."/>
            <person name="Yoshinaga Y."/>
            <person name="Zwiers L.-H."/>
            <person name="Turgeon B."/>
            <person name="Goodwin S."/>
            <person name="Spatafora J."/>
            <person name="Crous P."/>
            <person name="Grigoriev I."/>
        </authorList>
    </citation>
    <scope>NUCLEOTIDE SEQUENCE</scope>
    <source>
        <strain evidence="3">CBS 175.79</strain>
    </source>
</reference>
<name>A0A6A5Y2L9_9PLEO</name>
<keyword evidence="2" id="KW-0472">Membrane</keyword>
<feature type="compositionally biased region" description="Basic and acidic residues" evidence="1">
    <location>
        <begin position="388"/>
        <end position="413"/>
    </location>
</feature>
<feature type="compositionally biased region" description="Low complexity" evidence="1">
    <location>
        <begin position="460"/>
        <end position="475"/>
    </location>
</feature>
<feature type="region of interest" description="Disordered" evidence="1">
    <location>
        <begin position="237"/>
        <end position="357"/>
    </location>
</feature>
<dbReference type="RefSeq" id="XP_033387812.1">
    <property type="nucleotide sequence ID" value="XM_033533644.1"/>
</dbReference>
<feature type="compositionally biased region" description="Polar residues" evidence="1">
    <location>
        <begin position="339"/>
        <end position="357"/>
    </location>
</feature>
<evidence type="ECO:0000313" key="4">
    <source>
        <dbReference type="Proteomes" id="UP000799778"/>
    </source>
</evidence>
<feature type="compositionally biased region" description="Low complexity" evidence="1">
    <location>
        <begin position="306"/>
        <end position="316"/>
    </location>
</feature>
<dbReference type="Proteomes" id="UP000799778">
    <property type="component" value="Unassembled WGS sequence"/>
</dbReference>
<dbReference type="AlphaFoldDB" id="A0A6A5Y2L9"/>
<keyword evidence="2" id="KW-1133">Transmembrane helix</keyword>
<accession>A0A6A5Y2L9</accession>
<protein>
    <submittedName>
        <fullName evidence="3">Uncharacterized protein</fullName>
    </submittedName>
</protein>
<organism evidence="3 4">
    <name type="scientific">Aaosphaeria arxii CBS 175.79</name>
    <dbReference type="NCBI Taxonomy" id="1450172"/>
    <lineage>
        <taxon>Eukaryota</taxon>
        <taxon>Fungi</taxon>
        <taxon>Dikarya</taxon>
        <taxon>Ascomycota</taxon>
        <taxon>Pezizomycotina</taxon>
        <taxon>Dothideomycetes</taxon>
        <taxon>Pleosporomycetidae</taxon>
        <taxon>Pleosporales</taxon>
        <taxon>Pleosporales incertae sedis</taxon>
        <taxon>Aaosphaeria</taxon>
    </lineage>
</organism>
<dbReference type="EMBL" id="ML978067">
    <property type="protein sequence ID" value="KAF2019473.1"/>
    <property type="molecule type" value="Genomic_DNA"/>
</dbReference>
<feature type="region of interest" description="Disordered" evidence="1">
    <location>
        <begin position="379"/>
        <end position="413"/>
    </location>
</feature>
<feature type="region of interest" description="Disordered" evidence="1">
    <location>
        <begin position="460"/>
        <end position="487"/>
    </location>
</feature>
<gene>
    <name evidence="3" type="ORF">BU24DRAFT_489434</name>
</gene>
<sequence>MHFSQHSASDNYITARFPNPKLGNLSPSNVSISTYRTPESINEALARSDSLSMNQQHSSKHSSKHSTPARQGLERSESSSYWMEIRKSPTPQQKPRSRKITDATIRTEATETEPAFESDAFAIHMPTTREPILDAPIFRAKLPSPSKAQLDAYQTYKVKGQEMRDRQQYEGVRVPSKIASYDYAYRSTDAQPSELEVSPPNSPPIALPAGAFPITPPTPHQEWKKNWEKTWRKAQDTRAVSDSSHISIPRKPVGVGSIRSNHTRPQYHRADASTGAIATTSQKKPATPPPSATKPTIRIRIKPKIKVPSPSTTPSPSHEPAATAKEPLWSAHSRLPHASNPSSANGSKDPSPTKSNFTYAGSAGTSVFGYTSHDITGTVAGASRSTQKKSDKEREKEKEREKQKDKDKAKEKPISRWAWLRPAGPRVNKPTAVSTASATPATTAKAAAYVDPFVLHATPAPTLPNTPTTSRPSSPKKLVRGHTPTPSTERAAVAKGKFESGFAQIQSLTSLILKICLLIYVLVGLYFLLDAVREAVHALGAPFRAVKLLGWYLWIGGAWAAELMLQGWQRWGVNIKLGLKGGWRGRWW</sequence>
<feature type="region of interest" description="Disordered" evidence="1">
    <location>
        <begin position="41"/>
        <end position="104"/>
    </location>
</feature>
<feature type="transmembrane region" description="Helical" evidence="2">
    <location>
        <begin position="549"/>
        <end position="568"/>
    </location>
</feature>
<feature type="transmembrane region" description="Helical" evidence="2">
    <location>
        <begin position="511"/>
        <end position="529"/>
    </location>
</feature>
<evidence type="ECO:0000256" key="2">
    <source>
        <dbReference type="SAM" id="Phobius"/>
    </source>
</evidence>